<evidence type="ECO:0000313" key="3">
    <source>
        <dbReference type="Proteomes" id="UP000234212"/>
    </source>
</evidence>
<dbReference type="InterPro" id="IPR008571">
    <property type="entry name" value="HerA-like"/>
</dbReference>
<dbReference type="InterPro" id="IPR002789">
    <property type="entry name" value="HerA_central"/>
</dbReference>
<feature type="domain" description="Helicase HerA central" evidence="1">
    <location>
        <begin position="142"/>
        <end position="354"/>
    </location>
</feature>
<gene>
    <name evidence="2" type="ORF">CYJ91_09030</name>
</gene>
<reference evidence="2 3" key="1">
    <citation type="submission" date="2017-12" db="EMBL/GenBank/DDBJ databases">
        <title>Phylogenetic diversity of female urinary microbiome.</title>
        <authorList>
            <person name="Thomas-White K."/>
            <person name="Wolfe A.J."/>
        </authorList>
    </citation>
    <scope>NUCLEOTIDE SEQUENCE [LARGE SCALE GENOMIC DNA]</scope>
    <source>
        <strain evidence="2 3">UMB0004</strain>
    </source>
</reference>
<dbReference type="PANTHER" id="PTHR42957">
    <property type="entry name" value="HELICASE MJ1565-RELATED"/>
    <property type="match status" value="1"/>
</dbReference>
<protein>
    <submittedName>
        <fullName evidence="2">DUF87 domain-containing protein</fullName>
    </submittedName>
</protein>
<dbReference type="Pfam" id="PF01935">
    <property type="entry name" value="DUF87"/>
    <property type="match status" value="1"/>
</dbReference>
<dbReference type="PANTHER" id="PTHR42957:SF1">
    <property type="entry name" value="HELICASE MJ1565-RELATED"/>
    <property type="match status" value="1"/>
</dbReference>
<dbReference type="SUPFAM" id="SSF52540">
    <property type="entry name" value="P-loop containing nucleoside triphosphate hydrolases"/>
    <property type="match status" value="1"/>
</dbReference>
<dbReference type="EMBL" id="PKJX01000003">
    <property type="protein sequence ID" value="PLA56960.1"/>
    <property type="molecule type" value="Genomic_DNA"/>
</dbReference>
<dbReference type="Gene3D" id="3.40.50.300">
    <property type="entry name" value="P-loop containing nucleotide triphosphate hydrolases"/>
    <property type="match status" value="2"/>
</dbReference>
<dbReference type="Proteomes" id="UP000234212">
    <property type="component" value="Unassembled WGS sequence"/>
</dbReference>
<dbReference type="InterPro" id="IPR027417">
    <property type="entry name" value="P-loop_NTPase"/>
</dbReference>
<dbReference type="AlphaFoldDB" id="A0AAP8IZK7"/>
<accession>A0AAP8IZK7</accession>
<organism evidence="2 3">
    <name type="scientific">Lacticaseibacillus rhamnosus</name>
    <name type="common">Lactobacillus rhamnosus</name>
    <dbReference type="NCBI Taxonomy" id="47715"/>
    <lineage>
        <taxon>Bacteria</taxon>
        <taxon>Bacillati</taxon>
        <taxon>Bacillota</taxon>
        <taxon>Bacilli</taxon>
        <taxon>Lactobacillales</taxon>
        <taxon>Lactobacillaceae</taxon>
        <taxon>Lacticaseibacillus</taxon>
    </lineage>
</organism>
<evidence type="ECO:0000259" key="1">
    <source>
        <dbReference type="Pfam" id="PF01935"/>
    </source>
</evidence>
<proteinExistence type="predicted"/>
<name>A0AAP8IZK7_LACRH</name>
<comment type="caution">
    <text evidence="2">The sequence shown here is derived from an EMBL/GenBank/DDBJ whole genome shotgun (WGS) entry which is preliminary data.</text>
</comment>
<sequence>MGSRTIGKLVSIRNGQIIAEISSDLGEYVNTLDGINFVGEVGSYVTIHDFDRDVIAEVSGINEELKNGYQKFEKPNSVKQVALNLLGEIHNDTFTFGVTRLPRLFMEINLISTQELDTILNVNNAEPSVGDSSSETYINALSIGKSIIFDNYQVKINLNNFFGYHFAVFGNTGAGKSNTIARIIQKIFSKTNRSASGAHIIMLDSNGEYDKAFNRITVINPEIRYRNIKVGNSGDSTETFQIPVWALSVDDWAILLNASEKTQIPVLRRAIQIVKAFHSDNSEIINKLKNHIIASTIIGIATNSDSSPSSSDKMKSLITRYYTDELNPQTIMQLKKPVELGQKGKKSRITLMEAVSTYFGQFVVVDELIQLCQNYICEADLFTSINQIEDVVFDFSDFIEAMKFAVLYEGSVSSQRVQEYTAPMVSRLQSLSESAMGAIFGKTVFSTTADFVDHLVREKQLVNIDVSSMDDSTGEVFIRVLSKMILDFQKIRKQQTHIGTKLNENEEKEIQTESIYPINLIIEEAHRYVAENRFHSELGFDIFERVAKEGRKFRFLLGISSQRPSELSRTVVSQCSNFIVHRVQNPDDLSYISRMVPYINKGIIDRLTYLKTGSALVFGTAINIPTLTEFASANPKTDSDSAEISKSWFHLKNKTD</sequence>
<dbReference type="RefSeq" id="WP_049171441.1">
    <property type="nucleotide sequence ID" value="NZ_CP017063.1"/>
</dbReference>
<evidence type="ECO:0000313" key="2">
    <source>
        <dbReference type="EMBL" id="PLA56960.1"/>
    </source>
</evidence>